<evidence type="ECO:0000256" key="8">
    <source>
        <dbReference type="ARBA" id="ARBA00023285"/>
    </source>
</evidence>
<dbReference type="GO" id="GO:0070573">
    <property type="term" value="F:metallodipeptidase activity"/>
    <property type="evidence" value="ECO:0007669"/>
    <property type="project" value="TreeGrafter"/>
</dbReference>
<evidence type="ECO:0000256" key="15">
    <source>
        <dbReference type="ARBA" id="ARBA00076004"/>
    </source>
</evidence>
<dbReference type="InterPro" id="IPR001160">
    <property type="entry name" value="Peptidase_M20C"/>
</dbReference>
<dbReference type="InterPro" id="IPR011650">
    <property type="entry name" value="Peptidase_M20_dimer"/>
</dbReference>
<dbReference type="Proteomes" id="UP000243406">
    <property type="component" value="Unassembled WGS sequence"/>
</dbReference>
<keyword evidence="5" id="KW-0378">Hydrolase</keyword>
<evidence type="ECO:0000256" key="6">
    <source>
        <dbReference type="ARBA" id="ARBA00022833"/>
    </source>
</evidence>
<keyword evidence="3" id="KW-0645">Protease</keyword>
<dbReference type="PANTHER" id="PTHR43501:SF1">
    <property type="entry name" value="CYTOSOL NON-SPECIFIC DIPEPTIDASE"/>
    <property type="match status" value="1"/>
</dbReference>
<evidence type="ECO:0000256" key="1">
    <source>
        <dbReference type="ARBA" id="ARBA00001941"/>
    </source>
</evidence>
<feature type="domain" description="Peptidase M20 dimerisation" evidence="18">
    <location>
        <begin position="207"/>
        <end position="293"/>
    </location>
</feature>
<keyword evidence="8" id="KW-0170">Cobalt</keyword>
<dbReference type="FunFam" id="3.40.630.10:FF:000015">
    <property type="entry name" value="Aminoacyl-histidine dipeptidase PepD"/>
    <property type="match status" value="1"/>
</dbReference>
<evidence type="ECO:0000256" key="13">
    <source>
        <dbReference type="ARBA" id="ARBA00071271"/>
    </source>
</evidence>
<evidence type="ECO:0000256" key="3">
    <source>
        <dbReference type="ARBA" id="ARBA00022670"/>
    </source>
</evidence>
<evidence type="ECO:0000256" key="12">
    <source>
        <dbReference type="ARBA" id="ARBA00061423"/>
    </source>
</evidence>
<dbReference type="Pfam" id="PF07687">
    <property type="entry name" value="M20_dimer"/>
    <property type="match status" value="1"/>
</dbReference>
<keyword evidence="20" id="KW-1185">Reference proteome</keyword>
<dbReference type="GO" id="GO:0006508">
    <property type="term" value="P:proteolysis"/>
    <property type="evidence" value="ECO:0007669"/>
    <property type="project" value="UniProtKB-KW"/>
</dbReference>
<dbReference type="Pfam" id="PF01546">
    <property type="entry name" value="Peptidase_M20"/>
    <property type="match status" value="1"/>
</dbReference>
<evidence type="ECO:0000259" key="18">
    <source>
        <dbReference type="Pfam" id="PF07687"/>
    </source>
</evidence>
<name>A0A1T5A254_9FIRM</name>
<comment type="similarity">
    <text evidence="12">Belongs to the peptidase M20C family.</text>
</comment>
<evidence type="ECO:0000313" key="20">
    <source>
        <dbReference type="Proteomes" id="UP000243406"/>
    </source>
</evidence>
<keyword evidence="6" id="KW-0862">Zinc</keyword>
<evidence type="ECO:0000256" key="2">
    <source>
        <dbReference type="ARBA" id="ARBA00001947"/>
    </source>
</evidence>
<keyword evidence="4" id="KW-0479">Metal-binding</keyword>
<dbReference type="EC" id="3.4.13.18" evidence="10"/>
<comment type="cofactor">
    <cofactor evidence="1">
        <name>Co(2+)</name>
        <dbReference type="ChEBI" id="CHEBI:48828"/>
    </cofactor>
</comment>
<dbReference type="OrthoDB" id="9773892at2"/>
<protein>
    <recommendedName>
        <fullName evidence="13">Cytosol non-specific dipeptidase</fullName>
        <ecNumber evidence="10">3.4.13.18</ecNumber>
    </recommendedName>
    <alternativeName>
        <fullName evidence="16">Aminoacyl-histidine dipeptidase</fullName>
    </alternativeName>
    <alternativeName>
        <fullName evidence="15">Beta-alanyl-histidine dipeptidase</fullName>
    </alternativeName>
    <alternativeName>
        <fullName evidence="14">Carnosinase</fullName>
    </alternativeName>
    <alternativeName>
        <fullName evidence="11">Peptidase D</fullName>
    </alternativeName>
    <alternativeName>
        <fullName evidence="17">Xaa-His dipeptidase</fullName>
    </alternativeName>
</protein>
<dbReference type="AlphaFoldDB" id="A0A1T5A254"/>
<comment type="catalytic activity">
    <reaction evidence="9">
        <text>Hydrolysis of dipeptides, preferentially hydrophobic dipeptides including prolyl amino acids.</text>
        <dbReference type="EC" id="3.4.13.18"/>
    </reaction>
</comment>
<evidence type="ECO:0000313" key="19">
    <source>
        <dbReference type="EMBL" id="SKB29114.1"/>
    </source>
</evidence>
<evidence type="ECO:0000256" key="17">
    <source>
        <dbReference type="ARBA" id="ARBA00078074"/>
    </source>
</evidence>
<dbReference type="Gene3D" id="3.40.630.10">
    <property type="entry name" value="Zn peptidases"/>
    <property type="match status" value="2"/>
</dbReference>
<evidence type="ECO:0000256" key="16">
    <source>
        <dbReference type="ARBA" id="ARBA00077688"/>
    </source>
</evidence>
<dbReference type="PIRSF" id="PIRSF016599">
    <property type="entry name" value="Xaa-His_dipept"/>
    <property type="match status" value="1"/>
</dbReference>
<keyword evidence="7" id="KW-0482">Metalloprotease</keyword>
<evidence type="ECO:0000256" key="14">
    <source>
        <dbReference type="ARBA" id="ARBA00075285"/>
    </source>
</evidence>
<evidence type="ECO:0000256" key="5">
    <source>
        <dbReference type="ARBA" id="ARBA00022801"/>
    </source>
</evidence>
<reference evidence="20" key="1">
    <citation type="submission" date="2017-02" db="EMBL/GenBank/DDBJ databases">
        <authorList>
            <person name="Varghese N."/>
            <person name="Submissions S."/>
        </authorList>
    </citation>
    <scope>NUCLEOTIDE SEQUENCE [LARGE SCALE GENOMIC DNA]</scope>
    <source>
        <strain evidence="20">ATCC 35199</strain>
    </source>
</reference>
<proteinExistence type="inferred from homology"/>
<dbReference type="CDD" id="cd03890">
    <property type="entry name" value="M20_pepD"/>
    <property type="match status" value="1"/>
</dbReference>
<dbReference type="GO" id="GO:0046872">
    <property type="term" value="F:metal ion binding"/>
    <property type="evidence" value="ECO:0007669"/>
    <property type="project" value="UniProtKB-KW"/>
</dbReference>
<accession>A0A1T5A254</accession>
<evidence type="ECO:0000256" key="11">
    <source>
        <dbReference type="ARBA" id="ARBA00044252"/>
    </source>
</evidence>
<organism evidence="19 20">
    <name type="scientific">Acetoanaerobium noterae</name>
    <dbReference type="NCBI Taxonomy" id="745369"/>
    <lineage>
        <taxon>Bacteria</taxon>
        <taxon>Bacillati</taxon>
        <taxon>Bacillota</taxon>
        <taxon>Clostridia</taxon>
        <taxon>Peptostreptococcales</taxon>
        <taxon>Filifactoraceae</taxon>
        <taxon>Acetoanaerobium</taxon>
    </lineage>
</organism>
<evidence type="ECO:0000256" key="10">
    <source>
        <dbReference type="ARBA" id="ARBA00038976"/>
    </source>
</evidence>
<dbReference type="FunFam" id="3.40.630.10:FF:000072">
    <property type="entry name" value="Aminoacyl-histidine dipeptidase"/>
    <property type="match status" value="1"/>
</dbReference>
<evidence type="ECO:0000256" key="9">
    <source>
        <dbReference type="ARBA" id="ARBA00036421"/>
    </source>
</evidence>
<evidence type="ECO:0000256" key="7">
    <source>
        <dbReference type="ARBA" id="ARBA00023049"/>
    </source>
</evidence>
<dbReference type="NCBIfam" id="TIGR01893">
    <property type="entry name" value="aa-his-dipept"/>
    <property type="match status" value="1"/>
</dbReference>
<sequence length="489" mass="54010">MERILNFEPKKVFTYFEDLTRIPRGSGNEKEVSDYLVEFAKTNNLEYIQDEYMNVIIKKPATPGYESLPAVILQGHMDMVNEKNNDKVHDFDKDPLTLKIVGDDIYADETTLGADNGIAVAMAMSILASSDVAHPALEAVFTVEEETGLVGALKLDGSKLDGKYLINIDSEEEGELLVSCAGGSRIKLILPVSYTDVDSNRVDLKVSVKGLYGGHSGMDIIKGRGNANKLIGRILDSMITEGINFELFNVNGGSKMNAIPREADAVIAVNSSDKAKVEALISKWNDILKNELRGKDDNVQVVVSEIKQDSTKVFDENSKLTAIATLMMIPNGIMSMSHAIENLVESSVNLGVLTTTDSSVSFECAPRSSVGSLKEAIRNQYKALAYLVGAELVTDSDYPEWQYNPDSKLRTHFENVYKDMYNKDSKVVAIHAGVECGLFKEKLPELDMISIGPNMADVHTPNEHVSISSIQRTYSYLLEVLKRFNEIER</sequence>
<dbReference type="PANTHER" id="PTHR43501">
    <property type="entry name" value="CYTOSOL NON-SPECIFIC DIPEPTIDASE"/>
    <property type="match status" value="1"/>
</dbReference>
<dbReference type="EMBL" id="FUYN01000001">
    <property type="protein sequence ID" value="SKB29114.1"/>
    <property type="molecule type" value="Genomic_DNA"/>
</dbReference>
<comment type="cofactor">
    <cofactor evidence="2">
        <name>Zn(2+)</name>
        <dbReference type="ChEBI" id="CHEBI:29105"/>
    </cofactor>
</comment>
<dbReference type="PRINTS" id="PR00934">
    <property type="entry name" value="XHISDIPTASE"/>
</dbReference>
<evidence type="ECO:0000256" key="4">
    <source>
        <dbReference type="ARBA" id="ARBA00022723"/>
    </source>
</evidence>
<dbReference type="InterPro" id="IPR002933">
    <property type="entry name" value="Peptidase_M20"/>
</dbReference>
<dbReference type="SUPFAM" id="SSF53187">
    <property type="entry name" value="Zn-dependent exopeptidases"/>
    <property type="match status" value="1"/>
</dbReference>
<dbReference type="GO" id="GO:0005829">
    <property type="term" value="C:cytosol"/>
    <property type="evidence" value="ECO:0007669"/>
    <property type="project" value="TreeGrafter"/>
</dbReference>
<gene>
    <name evidence="19" type="ORF">SAMN02745120_0690</name>
</gene>